<comment type="caution">
    <text evidence="2">The sequence shown here is derived from an EMBL/GenBank/DDBJ whole genome shotgun (WGS) entry which is preliminary data.</text>
</comment>
<proteinExistence type="predicted"/>
<sequence>NVRGHCRFYGNDADKGLPKTTSPNDATRCSKSTTIGLRYTAGVYLSKCSQDWKYYQHRFAVSHAVLDRDHVRETQPNNPNLQKYEDRISEIRNQLDEQVADLGIPLAKMPTTHDDLKALCEKYTTQQSPKARIKAKKAKKADTDSDGFKLPPKHLTRKHPRGAATPVSTTPISIPTINKTKSYRLG</sequence>
<feature type="compositionally biased region" description="Basic residues" evidence="1">
    <location>
        <begin position="151"/>
        <end position="161"/>
    </location>
</feature>
<evidence type="ECO:0000256" key="1">
    <source>
        <dbReference type="SAM" id="MobiDB-lite"/>
    </source>
</evidence>
<feature type="region of interest" description="Disordered" evidence="1">
    <location>
        <begin position="128"/>
        <end position="186"/>
    </location>
</feature>
<protein>
    <submittedName>
        <fullName evidence="2">Uncharacterized protein</fullName>
    </submittedName>
</protein>
<evidence type="ECO:0000313" key="3">
    <source>
        <dbReference type="Proteomes" id="UP001054945"/>
    </source>
</evidence>
<organism evidence="2 3">
    <name type="scientific">Caerostris extrusa</name>
    <name type="common">Bark spider</name>
    <name type="synonym">Caerostris bankana</name>
    <dbReference type="NCBI Taxonomy" id="172846"/>
    <lineage>
        <taxon>Eukaryota</taxon>
        <taxon>Metazoa</taxon>
        <taxon>Ecdysozoa</taxon>
        <taxon>Arthropoda</taxon>
        <taxon>Chelicerata</taxon>
        <taxon>Arachnida</taxon>
        <taxon>Araneae</taxon>
        <taxon>Araneomorphae</taxon>
        <taxon>Entelegynae</taxon>
        <taxon>Araneoidea</taxon>
        <taxon>Araneidae</taxon>
        <taxon>Caerostris</taxon>
    </lineage>
</organism>
<accession>A0AAV4XNE3</accession>
<keyword evidence="3" id="KW-1185">Reference proteome</keyword>
<feature type="non-terminal residue" evidence="2">
    <location>
        <position position="1"/>
    </location>
</feature>
<evidence type="ECO:0000313" key="2">
    <source>
        <dbReference type="EMBL" id="GIY95283.1"/>
    </source>
</evidence>
<dbReference type="Proteomes" id="UP001054945">
    <property type="component" value="Unassembled WGS sequence"/>
</dbReference>
<gene>
    <name evidence="2" type="ORF">CEXT_354691</name>
</gene>
<name>A0AAV4XNE3_CAEEX</name>
<feature type="compositionally biased region" description="Low complexity" evidence="1">
    <location>
        <begin position="165"/>
        <end position="177"/>
    </location>
</feature>
<dbReference type="EMBL" id="BPLR01000500">
    <property type="protein sequence ID" value="GIY95283.1"/>
    <property type="molecule type" value="Genomic_DNA"/>
</dbReference>
<dbReference type="AlphaFoldDB" id="A0AAV4XNE3"/>
<reference evidence="2 3" key="1">
    <citation type="submission" date="2021-06" db="EMBL/GenBank/DDBJ databases">
        <title>Caerostris extrusa draft genome.</title>
        <authorList>
            <person name="Kono N."/>
            <person name="Arakawa K."/>
        </authorList>
    </citation>
    <scope>NUCLEOTIDE SEQUENCE [LARGE SCALE GENOMIC DNA]</scope>
</reference>